<dbReference type="AlphaFoldDB" id="A0A2I1HGD9"/>
<feature type="active site" description="Glycyl thioester intermediate" evidence="2">
    <location>
        <position position="708"/>
    </location>
</feature>
<accession>A0A2I1HGD9</accession>
<dbReference type="Pfam" id="PF00632">
    <property type="entry name" value="HECT"/>
    <property type="match status" value="1"/>
</dbReference>
<dbReference type="SUPFAM" id="SSF56204">
    <property type="entry name" value="Hect, E3 ligase catalytic domain"/>
    <property type="match status" value="1"/>
</dbReference>
<dbReference type="Gene3D" id="3.30.2410.10">
    <property type="entry name" value="Hect, E3 ligase catalytic domain"/>
    <property type="match status" value="1"/>
</dbReference>
<evidence type="ECO:0000256" key="1">
    <source>
        <dbReference type="ARBA" id="ARBA00022786"/>
    </source>
</evidence>
<dbReference type="EMBL" id="LLXI01002770">
    <property type="protein sequence ID" value="PKY57941.1"/>
    <property type="molecule type" value="Genomic_DNA"/>
</dbReference>
<evidence type="ECO:0000313" key="4">
    <source>
        <dbReference type="EMBL" id="PKY57941.1"/>
    </source>
</evidence>
<keyword evidence="1 2" id="KW-0833">Ubl conjugation pathway</keyword>
<dbReference type="InterPro" id="IPR035983">
    <property type="entry name" value="Hect_E3_ubiquitin_ligase"/>
</dbReference>
<sequence length="931" mass="109975">MDYFKNLPRKCYACEACQKFTPELQNEGICLICGHYEAQHEQFIELQLQNLISERPSTRRNSFEEIAMTEPKKDKENKDDVSTFLREMCIRDRLVMTNNNEINNIEANIPISLHNHDDLTTSFKCTMKIIMMPYTVNNKIVKLHSSQWADLQFHGLIKEVTFKDGSPEVINRTMVREFPKINDYGWQILRPKDDHSNELIPFKFSGPITGQIMKSACTARKRCYIGPTQRNIFDRALASNSEELIRITSNISTSIPLPRSTMASQIRPIQTETYDPIYGSNIRPTAIPQTIPTTTSDSIRRFNTIRPTAISQPYTNSQIRTTTTRSIRIPRSDEVPISHIRMAESSSTMMLPLANQDSYRISSNYVDSRSTDQFREDLLKSLRDKHHIDELETYRFHMEAEHCLEYFMNWILTARIEYLIKTPIIVLEDAVDTGGVFRDMTTILWQKIRYHTEFNGGKLFENDLIQQNSELIEWDYATSIGKLLFWTFIHFGSWPKWLKEIHMQYVIGGSEYVSSKNALYEHNMYLYNLSERIRNDGWRRHESDIRFWIHENNLNDEILHYENNKLSNYIAKYEILFKRQKSLEMIRKGFDISRTLNDIKKFNWFKIECELYSALTSDEFFKQIDRYYIDMSICEILSKRKIRERIYGWFKEWVTSLDNETVERLLKFITGTTRIPLPKKINIQWRYALDNQTSNTTIYNKLPFSRTCSYTLILCEEYENFEELVESFKISLYNSEGFSEISYNRIKNLVNNSSTIDINDRELNNIQRVDIINDEQDRDLNNIQGVNIINEEQEHEIVQRVNTINEEQQTDEQYEEQWNEPQESMDNVNGSNFTNESNDSEYNNMEIIDLTSNDQINIDIHRETIGQEKKRKKQKRLKNTKVTIQPQSNHDQFINVTAEDIANTSNGNRKKKKPTQNIRSRIYTRSMARED</sequence>
<proteinExistence type="predicted"/>
<dbReference type="VEuPathDB" id="FungiDB:RhiirFUN_024240"/>
<name>A0A2I1HGD9_9GLOM</name>
<dbReference type="Proteomes" id="UP000234323">
    <property type="component" value="Unassembled WGS sequence"/>
</dbReference>
<comment type="caution">
    <text evidence="4">The sequence shown here is derived from an EMBL/GenBank/DDBJ whole genome shotgun (WGS) entry which is preliminary data.</text>
</comment>
<dbReference type="VEuPathDB" id="FungiDB:RhiirA1_454007"/>
<evidence type="ECO:0000259" key="3">
    <source>
        <dbReference type="PROSITE" id="PS50237"/>
    </source>
</evidence>
<reference evidence="4 5" key="1">
    <citation type="submission" date="2015-10" db="EMBL/GenBank/DDBJ databases">
        <title>Genome analyses suggest a sexual origin of heterokaryosis in a supposedly ancient asexual fungus.</title>
        <authorList>
            <person name="Ropars J."/>
            <person name="Sedzielewska K."/>
            <person name="Noel J."/>
            <person name="Charron P."/>
            <person name="Farinelli L."/>
            <person name="Marton T."/>
            <person name="Kruger M."/>
            <person name="Pelin A."/>
            <person name="Brachmann A."/>
            <person name="Corradi N."/>
        </authorList>
    </citation>
    <scope>NUCLEOTIDE SEQUENCE [LARGE SCALE GENOMIC DNA]</scope>
    <source>
        <strain evidence="4 5">A4</strain>
    </source>
</reference>
<keyword evidence="5" id="KW-1185">Reference proteome</keyword>
<dbReference type="VEuPathDB" id="FungiDB:FUN_001113"/>
<protein>
    <recommendedName>
        <fullName evidence="3">HECT domain-containing protein</fullName>
    </recommendedName>
</protein>
<evidence type="ECO:0000256" key="2">
    <source>
        <dbReference type="PROSITE-ProRule" id="PRU00104"/>
    </source>
</evidence>
<gene>
    <name evidence="4" type="ORF">RhiirA4_479392</name>
</gene>
<feature type="domain" description="HECT" evidence="3">
    <location>
        <begin position="649"/>
        <end position="741"/>
    </location>
</feature>
<dbReference type="GO" id="GO:0004842">
    <property type="term" value="F:ubiquitin-protein transferase activity"/>
    <property type="evidence" value="ECO:0007669"/>
    <property type="project" value="InterPro"/>
</dbReference>
<evidence type="ECO:0000313" key="5">
    <source>
        <dbReference type="Proteomes" id="UP000234323"/>
    </source>
</evidence>
<organism evidence="4 5">
    <name type="scientific">Rhizophagus irregularis</name>
    <dbReference type="NCBI Taxonomy" id="588596"/>
    <lineage>
        <taxon>Eukaryota</taxon>
        <taxon>Fungi</taxon>
        <taxon>Fungi incertae sedis</taxon>
        <taxon>Mucoromycota</taxon>
        <taxon>Glomeromycotina</taxon>
        <taxon>Glomeromycetes</taxon>
        <taxon>Glomerales</taxon>
        <taxon>Glomeraceae</taxon>
        <taxon>Rhizophagus</taxon>
    </lineage>
</organism>
<dbReference type="PROSITE" id="PS50237">
    <property type="entry name" value="HECT"/>
    <property type="match status" value="1"/>
</dbReference>
<dbReference type="InterPro" id="IPR000569">
    <property type="entry name" value="HECT_dom"/>
</dbReference>